<evidence type="ECO:0000313" key="7">
    <source>
        <dbReference type="EMBL" id="KAK7851122.1"/>
    </source>
</evidence>
<keyword evidence="4 6" id="KW-0964">Secreted</keyword>
<dbReference type="Proteomes" id="UP000237347">
    <property type="component" value="Unassembled WGS sequence"/>
</dbReference>
<evidence type="ECO:0000256" key="1">
    <source>
        <dbReference type="ARBA" id="ARBA00004613"/>
    </source>
</evidence>
<dbReference type="GO" id="GO:0005576">
    <property type="term" value="C:extracellular region"/>
    <property type="evidence" value="ECO:0007669"/>
    <property type="project" value="UniProtKB-SubCell"/>
</dbReference>
<dbReference type="EMBL" id="PKMF04000091">
    <property type="protein sequence ID" value="KAK7851122.1"/>
    <property type="molecule type" value="Genomic_DNA"/>
</dbReference>
<comment type="similarity">
    <text evidence="2 6">Belongs to the plant self-incompatibility (S1) protein family.</text>
</comment>
<dbReference type="PANTHER" id="PTHR31232">
    <property type="match status" value="1"/>
</dbReference>
<name>A0AAW0LJB8_QUESU</name>
<dbReference type="InterPro" id="IPR010264">
    <property type="entry name" value="Self-incomp_S1"/>
</dbReference>
<dbReference type="GO" id="GO:0060320">
    <property type="term" value="P:rejection of self pollen"/>
    <property type="evidence" value="ECO:0007669"/>
    <property type="project" value="UniProtKB-KW"/>
</dbReference>
<dbReference type="AlphaFoldDB" id="A0AAW0LJB8"/>
<proteinExistence type="inferred from homology"/>
<comment type="caution">
    <text evidence="7">The sequence shown here is derived from an EMBL/GenBank/DDBJ whole genome shotgun (WGS) entry which is preliminary data.</text>
</comment>
<evidence type="ECO:0000256" key="2">
    <source>
        <dbReference type="ARBA" id="ARBA00005581"/>
    </source>
</evidence>
<protein>
    <recommendedName>
        <fullName evidence="6">S-protein homolog</fullName>
    </recommendedName>
</protein>
<keyword evidence="5" id="KW-0732">Signal</keyword>
<evidence type="ECO:0000256" key="4">
    <source>
        <dbReference type="ARBA" id="ARBA00022525"/>
    </source>
</evidence>
<dbReference type="Pfam" id="PF05938">
    <property type="entry name" value="Self-incomp_S1"/>
    <property type="match status" value="2"/>
</dbReference>
<dbReference type="PANTHER" id="PTHR31232:SF168">
    <property type="entry name" value="S-PROTEIN HOMOLOG 24-RELATED"/>
    <property type="match status" value="1"/>
</dbReference>
<reference evidence="7 8" key="1">
    <citation type="journal article" date="2018" name="Sci. Data">
        <title>The draft genome sequence of cork oak.</title>
        <authorList>
            <person name="Ramos A.M."/>
            <person name="Usie A."/>
            <person name="Barbosa P."/>
            <person name="Barros P.M."/>
            <person name="Capote T."/>
            <person name="Chaves I."/>
            <person name="Simoes F."/>
            <person name="Abreu I."/>
            <person name="Carrasquinho I."/>
            <person name="Faro C."/>
            <person name="Guimaraes J.B."/>
            <person name="Mendonca D."/>
            <person name="Nobrega F."/>
            <person name="Rodrigues L."/>
            <person name="Saibo N.J.M."/>
            <person name="Varela M.C."/>
            <person name="Egas C."/>
            <person name="Matos J."/>
            <person name="Miguel C.M."/>
            <person name="Oliveira M.M."/>
            <person name="Ricardo C.P."/>
            <person name="Goncalves S."/>
        </authorList>
    </citation>
    <scope>NUCLEOTIDE SEQUENCE [LARGE SCALE GENOMIC DNA]</scope>
    <source>
        <strain evidence="8">cv. HL8</strain>
    </source>
</reference>
<organism evidence="7 8">
    <name type="scientific">Quercus suber</name>
    <name type="common">Cork oak</name>
    <dbReference type="NCBI Taxonomy" id="58331"/>
    <lineage>
        <taxon>Eukaryota</taxon>
        <taxon>Viridiplantae</taxon>
        <taxon>Streptophyta</taxon>
        <taxon>Embryophyta</taxon>
        <taxon>Tracheophyta</taxon>
        <taxon>Spermatophyta</taxon>
        <taxon>Magnoliopsida</taxon>
        <taxon>eudicotyledons</taxon>
        <taxon>Gunneridae</taxon>
        <taxon>Pentapetalae</taxon>
        <taxon>rosids</taxon>
        <taxon>fabids</taxon>
        <taxon>Fagales</taxon>
        <taxon>Fagaceae</taxon>
        <taxon>Quercus</taxon>
    </lineage>
</organism>
<gene>
    <name evidence="7" type="primary">SPH3_8</name>
    <name evidence="7" type="ORF">CFP56_042946</name>
</gene>
<keyword evidence="8" id="KW-1185">Reference proteome</keyword>
<keyword evidence="3 6" id="KW-0713">Self-incompatibility</keyword>
<comment type="subcellular location">
    <subcellularLocation>
        <location evidence="1 6">Secreted</location>
    </subcellularLocation>
</comment>
<accession>A0AAW0LJB8</accession>
<evidence type="ECO:0000256" key="3">
    <source>
        <dbReference type="ARBA" id="ARBA00022471"/>
    </source>
</evidence>
<evidence type="ECO:0000256" key="5">
    <source>
        <dbReference type="ARBA" id="ARBA00022729"/>
    </source>
</evidence>
<evidence type="ECO:0000313" key="8">
    <source>
        <dbReference type="Proteomes" id="UP000237347"/>
    </source>
</evidence>
<evidence type="ECO:0000256" key="6">
    <source>
        <dbReference type="RuleBase" id="RU367044"/>
    </source>
</evidence>
<sequence length="229" mass="26596">MNQMIIAQLYYFVFILLLAFGQSTSFKLTSSPTKRYVRIVNHLNNKSLSHKCKSADDDFGLRTLQPKGEWEFSFSPALLKIANFYCYFWYANFKATFDVYVEDSPLEANCEKNAVWVGVIIRNEERLFMVAKSQQMPLPSMVLELTSSPTKRYVRIVNHLNNKSLSHKCKSADDDFGLRTLQPKGEWEFSFSPALLKIANFYCYFWYANFKATFDVYVEDSPLEANCGY</sequence>